<name>A0ABR8CQ76_9NOST</name>
<reference evidence="2 3" key="1">
    <citation type="journal article" date="2020" name="ISME J.">
        <title>Comparative genomics reveals insights into cyanobacterial evolution and habitat adaptation.</title>
        <authorList>
            <person name="Chen M.Y."/>
            <person name="Teng W.K."/>
            <person name="Zhao L."/>
            <person name="Hu C.X."/>
            <person name="Zhou Y.K."/>
            <person name="Han B.P."/>
            <person name="Song L.R."/>
            <person name="Shu W.S."/>
        </authorList>
    </citation>
    <scope>NUCLEOTIDE SEQUENCE [LARGE SCALE GENOMIC DNA]</scope>
    <source>
        <strain evidence="2 3">FACHB-260</strain>
    </source>
</reference>
<dbReference type="PANTHER" id="PTHR43685:SF2">
    <property type="entry name" value="GLYCOSYLTRANSFERASE 2-LIKE DOMAIN-CONTAINING PROTEIN"/>
    <property type="match status" value="1"/>
</dbReference>
<dbReference type="Gene3D" id="3.90.550.10">
    <property type="entry name" value="Spore Coat Polysaccharide Biosynthesis Protein SpsA, Chain A"/>
    <property type="match status" value="1"/>
</dbReference>
<dbReference type="Proteomes" id="UP000607281">
    <property type="component" value="Unassembled WGS sequence"/>
</dbReference>
<evidence type="ECO:0000313" key="2">
    <source>
        <dbReference type="EMBL" id="MBD2345352.1"/>
    </source>
</evidence>
<protein>
    <submittedName>
        <fullName evidence="2">Glycosyltransferase family 2 protein</fullName>
    </submittedName>
</protein>
<dbReference type="InterPro" id="IPR029044">
    <property type="entry name" value="Nucleotide-diphossugar_trans"/>
</dbReference>
<gene>
    <name evidence="2" type="ORF">H6G18_14505</name>
</gene>
<dbReference type="InterPro" id="IPR050834">
    <property type="entry name" value="Glycosyltransf_2"/>
</dbReference>
<dbReference type="Pfam" id="PF00535">
    <property type="entry name" value="Glycos_transf_2"/>
    <property type="match status" value="1"/>
</dbReference>
<dbReference type="InterPro" id="IPR001173">
    <property type="entry name" value="Glyco_trans_2-like"/>
</dbReference>
<comment type="caution">
    <text evidence="2">The sequence shown here is derived from an EMBL/GenBank/DDBJ whole genome shotgun (WGS) entry which is preliminary data.</text>
</comment>
<proteinExistence type="predicted"/>
<evidence type="ECO:0000313" key="3">
    <source>
        <dbReference type="Proteomes" id="UP000607281"/>
    </source>
</evidence>
<dbReference type="SUPFAM" id="SSF53448">
    <property type="entry name" value="Nucleotide-diphospho-sugar transferases"/>
    <property type="match status" value="1"/>
</dbReference>
<dbReference type="RefSeq" id="WP_190407794.1">
    <property type="nucleotide sequence ID" value="NZ_JACJRF010000023.1"/>
</dbReference>
<keyword evidence="3" id="KW-1185">Reference proteome</keyword>
<organism evidence="2 3">
    <name type="scientific">Anabaena subtropica FACHB-260</name>
    <dbReference type="NCBI Taxonomy" id="2692884"/>
    <lineage>
        <taxon>Bacteria</taxon>
        <taxon>Bacillati</taxon>
        <taxon>Cyanobacteriota</taxon>
        <taxon>Cyanophyceae</taxon>
        <taxon>Nostocales</taxon>
        <taxon>Nostocaceae</taxon>
        <taxon>Anabaena</taxon>
    </lineage>
</organism>
<dbReference type="PANTHER" id="PTHR43685">
    <property type="entry name" value="GLYCOSYLTRANSFERASE"/>
    <property type="match status" value="1"/>
</dbReference>
<evidence type="ECO:0000259" key="1">
    <source>
        <dbReference type="Pfam" id="PF00535"/>
    </source>
</evidence>
<dbReference type="CDD" id="cd00761">
    <property type="entry name" value="Glyco_tranf_GTA_type"/>
    <property type="match status" value="1"/>
</dbReference>
<dbReference type="EMBL" id="JACJRF010000023">
    <property type="protein sequence ID" value="MBD2345352.1"/>
    <property type="molecule type" value="Genomic_DNA"/>
</dbReference>
<feature type="domain" description="Glycosyltransferase 2-like" evidence="1">
    <location>
        <begin position="5"/>
        <end position="161"/>
    </location>
</feature>
<accession>A0ABR8CQ76</accession>
<sequence>MPQVSVVIPAYNAITYLPETIKCLAKQTFDDFEVIIVDDGSLDETAQWVSQLQDPRIKLITQVNQGSSGARNTGIKHSQGEFIAFMDADDFWQPTKLEKQVEALQKKPEVALVYTWVAYIDEAGKPTGRIVKHNAEGQVWEKFTERNLIECGSVPMIRRHCFENVGLFDTSIDAAPDWDMWLRLAACYPFAVIKEPLVSYRQHSNNKSKNYPKLLHDFRTIIEKAFQSAPFEVLHLRNRSYGNLNLLIAWKCIQSKDKDYKKADLFRRQALKHDFKIIFSKEYIRLSVAIAIMKRFSPNGYNQFVQLMYALRRRVSSVSQPTNKS</sequence>